<feature type="transmembrane region" description="Helical" evidence="8">
    <location>
        <begin position="467"/>
        <end position="485"/>
    </location>
</feature>
<dbReference type="InterPro" id="IPR036259">
    <property type="entry name" value="MFS_trans_sf"/>
</dbReference>
<dbReference type="GO" id="GO:0005886">
    <property type="term" value="C:plasma membrane"/>
    <property type="evidence" value="ECO:0007669"/>
    <property type="project" value="UniProtKB-SubCell"/>
</dbReference>
<evidence type="ECO:0000313" key="13">
    <source>
        <dbReference type="Proteomes" id="UP000448038"/>
    </source>
</evidence>
<feature type="transmembrane region" description="Helical" evidence="8">
    <location>
        <begin position="296"/>
        <end position="314"/>
    </location>
</feature>
<feature type="transmembrane region" description="Helical" evidence="8">
    <location>
        <begin position="189"/>
        <end position="209"/>
    </location>
</feature>
<reference evidence="10 12" key="1">
    <citation type="submission" date="2019-07" db="EMBL/GenBank/DDBJ databases">
        <title>Whole genome shotgun sequence of Aliivibrio fischeri NBRC 101058.</title>
        <authorList>
            <person name="Hosoyama A."/>
            <person name="Uohara A."/>
            <person name="Ohji S."/>
            <person name="Ichikawa N."/>
        </authorList>
    </citation>
    <scope>NUCLEOTIDE SEQUENCE [LARGE SCALE GENOMIC DNA]</scope>
    <source>
        <strain evidence="10 12">NBRC 101058</strain>
    </source>
</reference>
<evidence type="ECO:0000313" key="12">
    <source>
        <dbReference type="Proteomes" id="UP000321787"/>
    </source>
</evidence>
<feature type="transmembrane region" description="Helical" evidence="8">
    <location>
        <begin position="390"/>
        <end position="410"/>
    </location>
</feature>
<feature type="transmembrane region" description="Helical" evidence="8">
    <location>
        <begin position="326"/>
        <end position="345"/>
    </location>
</feature>
<evidence type="ECO:0000256" key="2">
    <source>
        <dbReference type="ARBA" id="ARBA00008537"/>
    </source>
</evidence>
<sequence>MSKNGATIAVMLAVLMVQIDITVANVSLPHIMGSLGTTVDKIPWILTSYSMAEAIFIPITSFWVARFGERKVMLVAIIGFTIASMLCGTAQTLAELVIYRIFQGMFGASMLPLAQSTIAQLYPAGQRGRGMAIFSIGILLGPIFGPIIGGIITDNINWRWIFYINLPVGLISIYLIYKHIHLNNRSKSKFDWWLVSYMAIFISSLQFILDRGNEKDWFDSRLIQILLAFTIIGGIMWIYRSLKTKGSIAPLWVLKDRNLLASSIIGGLISMCTSGLGVQLSILLEEVLNYPVLDTGLLMTPRGLVSAFVLVLVIKFNPQFDPRLKILFGLLCLGLGNYLMTKYSLNIDTFWIVFPGMIQGLGLGLAFSTLSVVAYLTLPTQHSIAGASIYNLFRILGSASGISIVTTLQYRDSQQQWHGLTEGFSPYNPDLQKWLQLNDLSITDPESILRYENMIYEQSQMVVFTHMYQWIGMSVIFLIPLLLLIKVKK</sequence>
<keyword evidence="6 8" id="KW-1133">Transmembrane helix</keyword>
<gene>
    <name evidence="10" type="ORF">AFI02nite_29400</name>
    <name evidence="11" type="ORF">GNP88_15085</name>
</gene>
<evidence type="ECO:0000313" key="10">
    <source>
        <dbReference type="EMBL" id="GEK14904.1"/>
    </source>
</evidence>
<dbReference type="SUPFAM" id="SSF103473">
    <property type="entry name" value="MFS general substrate transporter"/>
    <property type="match status" value="1"/>
</dbReference>
<accession>A0A510UJT4</accession>
<comment type="subcellular location">
    <subcellularLocation>
        <location evidence="1">Cell membrane</location>
        <topology evidence="1">Multi-pass membrane protein</topology>
    </subcellularLocation>
</comment>
<comment type="caution">
    <text evidence="10">The sequence shown here is derived from an EMBL/GenBank/DDBJ whole genome shotgun (WGS) entry which is preliminary data.</text>
</comment>
<dbReference type="PANTHER" id="PTHR42718">
    <property type="entry name" value="MAJOR FACILITATOR SUPERFAMILY MULTIDRUG TRANSPORTER MFSC"/>
    <property type="match status" value="1"/>
</dbReference>
<dbReference type="InterPro" id="IPR011701">
    <property type="entry name" value="MFS"/>
</dbReference>
<evidence type="ECO:0000256" key="4">
    <source>
        <dbReference type="ARBA" id="ARBA00022475"/>
    </source>
</evidence>
<evidence type="ECO:0000259" key="9">
    <source>
        <dbReference type="PROSITE" id="PS50850"/>
    </source>
</evidence>
<evidence type="ECO:0000313" key="11">
    <source>
        <dbReference type="EMBL" id="MUK50480.1"/>
    </source>
</evidence>
<dbReference type="PROSITE" id="PS50850">
    <property type="entry name" value="MFS"/>
    <property type="match status" value="1"/>
</dbReference>
<dbReference type="Gene3D" id="1.20.1250.20">
    <property type="entry name" value="MFS general substrate transporter like domains"/>
    <property type="match status" value="1"/>
</dbReference>
<evidence type="ECO:0000256" key="8">
    <source>
        <dbReference type="SAM" id="Phobius"/>
    </source>
</evidence>
<comment type="similarity">
    <text evidence="2">Belongs to the major facilitator superfamily. EmrB family.</text>
</comment>
<evidence type="ECO:0000256" key="3">
    <source>
        <dbReference type="ARBA" id="ARBA00022448"/>
    </source>
</evidence>
<feature type="transmembrane region" description="Helical" evidence="8">
    <location>
        <begin position="43"/>
        <end position="65"/>
    </location>
</feature>
<dbReference type="EMBL" id="BJTZ01000021">
    <property type="protein sequence ID" value="GEK14904.1"/>
    <property type="molecule type" value="Genomic_DNA"/>
</dbReference>
<reference evidence="11 13" key="2">
    <citation type="submission" date="2019-11" db="EMBL/GenBank/DDBJ databases">
        <title>Using colonization assays and comparative genomics to discover symbiosis behaviors and factors in Vibrio fischeri.</title>
        <authorList>
            <person name="Bongrand C."/>
            <person name="Moriano-Gutierrez S."/>
            <person name="Arevalo P."/>
            <person name="Mcfall-Ngai M."/>
            <person name="Visick K."/>
            <person name="Polz M.F."/>
            <person name="Ruby E.G."/>
        </authorList>
    </citation>
    <scope>NUCLEOTIDE SEQUENCE [LARGE SCALE GENOMIC DNA]</scope>
    <source>
        <strain evidence="11">Emors.4.1</strain>
        <strain evidence="13">emors.4.1</strain>
    </source>
</reference>
<feature type="transmembrane region" description="Helical" evidence="8">
    <location>
        <begin position="158"/>
        <end position="177"/>
    </location>
</feature>
<feature type="transmembrane region" description="Helical" evidence="8">
    <location>
        <begin position="131"/>
        <end position="152"/>
    </location>
</feature>
<evidence type="ECO:0000256" key="5">
    <source>
        <dbReference type="ARBA" id="ARBA00022692"/>
    </source>
</evidence>
<feature type="transmembrane region" description="Helical" evidence="8">
    <location>
        <begin position="221"/>
        <end position="239"/>
    </location>
</feature>
<dbReference type="Pfam" id="PF07690">
    <property type="entry name" value="MFS_1"/>
    <property type="match status" value="1"/>
</dbReference>
<dbReference type="NCBIfam" id="TIGR00711">
    <property type="entry name" value="efflux_EmrB"/>
    <property type="match status" value="1"/>
</dbReference>
<feature type="transmembrane region" description="Helical" evidence="8">
    <location>
        <begin position="97"/>
        <end position="119"/>
    </location>
</feature>
<dbReference type="CDD" id="cd17503">
    <property type="entry name" value="MFS_LmrB_MDR_like"/>
    <property type="match status" value="1"/>
</dbReference>
<keyword evidence="4" id="KW-1003">Cell membrane</keyword>
<keyword evidence="5 8" id="KW-0812">Transmembrane</keyword>
<protein>
    <submittedName>
        <fullName evidence="10 11">MFS transporter</fullName>
    </submittedName>
</protein>
<feature type="transmembrane region" description="Helical" evidence="8">
    <location>
        <begin position="259"/>
        <end position="284"/>
    </location>
</feature>
<dbReference type="GO" id="GO:0022857">
    <property type="term" value="F:transmembrane transporter activity"/>
    <property type="evidence" value="ECO:0007669"/>
    <property type="project" value="InterPro"/>
</dbReference>
<organism evidence="10 12">
    <name type="scientific">Aliivibrio fischeri</name>
    <name type="common">Vibrio fischeri</name>
    <dbReference type="NCBI Taxonomy" id="668"/>
    <lineage>
        <taxon>Bacteria</taxon>
        <taxon>Pseudomonadati</taxon>
        <taxon>Pseudomonadota</taxon>
        <taxon>Gammaproteobacteria</taxon>
        <taxon>Vibrionales</taxon>
        <taxon>Vibrionaceae</taxon>
        <taxon>Aliivibrio</taxon>
    </lineage>
</organism>
<dbReference type="InterPro" id="IPR020846">
    <property type="entry name" value="MFS_dom"/>
</dbReference>
<keyword evidence="3" id="KW-0813">Transport</keyword>
<dbReference type="AlphaFoldDB" id="A0A510UJT4"/>
<dbReference type="Gene3D" id="1.20.1720.10">
    <property type="entry name" value="Multidrug resistance protein D"/>
    <property type="match status" value="1"/>
</dbReference>
<dbReference type="PANTHER" id="PTHR42718:SF9">
    <property type="entry name" value="MAJOR FACILITATOR SUPERFAMILY MULTIDRUG TRANSPORTER MFSC"/>
    <property type="match status" value="1"/>
</dbReference>
<feature type="transmembrane region" description="Helical" evidence="8">
    <location>
        <begin position="357"/>
        <end position="378"/>
    </location>
</feature>
<name>A0A510UJT4_ALIFS</name>
<dbReference type="Proteomes" id="UP000321787">
    <property type="component" value="Unassembled WGS sequence"/>
</dbReference>
<dbReference type="EMBL" id="WOBN01000023">
    <property type="protein sequence ID" value="MUK50480.1"/>
    <property type="molecule type" value="Genomic_DNA"/>
</dbReference>
<evidence type="ECO:0000256" key="7">
    <source>
        <dbReference type="ARBA" id="ARBA00023136"/>
    </source>
</evidence>
<keyword evidence="7 8" id="KW-0472">Membrane</keyword>
<evidence type="ECO:0000256" key="1">
    <source>
        <dbReference type="ARBA" id="ARBA00004651"/>
    </source>
</evidence>
<dbReference type="Proteomes" id="UP000448038">
    <property type="component" value="Unassembled WGS sequence"/>
</dbReference>
<dbReference type="RefSeq" id="WP_146865316.1">
    <property type="nucleotide sequence ID" value="NZ_BJTZ01000021.1"/>
</dbReference>
<feature type="domain" description="Major facilitator superfamily (MFS) profile" evidence="9">
    <location>
        <begin position="6"/>
        <end position="489"/>
    </location>
</feature>
<evidence type="ECO:0000256" key="6">
    <source>
        <dbReference type="ARBA" id="ARBA00022989"/>
    </source>
</evidence>
<dbReference type="InterPro" id="IPR004638">
    <property type="entry name" value="EmrB-like"/>
</dbReference>
<feature type="transmembrane region" description="Helical" evidence="8">
    <location>
        <begin position="72"/>
        <end position="91"/>
    </location>
</feature>
<proteinExistence type="inferred from homology"/>